<organism evidence="2 3">
    <name type="scientific">Streptomyces termitum</name>
    <dbReference type="NCBI Taxonomy" id="67368"/>
    <lineage>
        <taxon>Bacteria</taxon>
        <taxon>Bacillati</taxon>
        <taxon>Actinomycetota</taxon>
        <taxon>Actinomycetes</taxon>
        <taxon>Kitasatosporales</taxon>
        <taxon>Streptomycetaceae</taxon>
        <taxon>Streptomyces</taxon>
    </lineage>
</organism>
<feature type="domain" description="Nucleotidyl transferase" evidence="1">
    <location>
        <begin position="2"/>
        <end position="236"/>
    </location>
</feature>
<dbReference type="InterPro" id="IPR005908">
    <property type="entry name" value="G1P_thy_trans_l"/>
</dbReference>
<dbReference type="InterPro" id="IPR005835">
    <property type="entry name" value="NTP_transferase_dom"/>
</dbReference>
<name>A0A918T5D5_9ACTN</name>
<evidence type="ECO:0000313" key="3">
    <source>
        <dbReference type="Proteomes" id="UP000644020"/>
    </source>
</evidence>
<dbReference type="PANTHER" id="PTHR42883:SF2">
    <property type="entry name" value="THYMIDYLYLTRANSFERASE"/>
    <property type="match status" value="1"/>
</dbReference>
<dbReference type="InterPro" id="IPR029044">
    <property type="entry name" value="Nucleotide-diphossugar_trans"/>
</dbReference>
<dbReference type="Gene3D" id="3.90.550.10">
    <property type="entry name" value="Spore Coat Polysaccharide Biosynthesis Protein SpsA, Chain A"/>
    <property type="match status" value="1"/>
</dbReference>
<keyword evidence="3" id="KW-1185">Reference proteome</keyword>
<sequence>MKALVLAGGTGSRLRPFTHTGTKQLLPIANKPVLFYALESLAAAGVRELGLVVGPYGDDIRRAAGDGRSFGLDITYLRQDRPRGLAHAVAVARGFLADDDFLLHLGDNFLDGGVAAFAARAVAAPAAARLLVTAVPDPAAFGVAEVDPDGRVRRVEEKPDRPRSDLALIGVYAFGPAVHEAVAAIRPSPRGELELTHAVQWLVDHGHDVRADTTTSVWHDTGSVDDMLEANRHVLDGLTGRLDGKVDHDSAVVGRVLLGEGAVVRGSRVTGPVVIGPGTVISDAVIGPYTAIGANCRIHDSSIEGSVLLDGADVDRAGRIERSFIGRDAVVAAPRHPYAHRLVLGDHSKVHLHP</sequence>
<evidence type="ECO:0000313" key="2">
    <source>
        <dbReference type="EMBL" id="GHA90394.1"/>
    </source>
</evidence>
<dbReference type="CDD" id="cd04189">
    <property type="entry name" value="G1P_TT_long"/>
    <property type="match status" value="1"/>
</dbReference>
<gene>
    <name evidence="2" type="ORF">GCM10010305_37470</name>
</gene>
<reference evidence="2" key="1">
    <citation type="journal article" date="2014" name="Int. J. Syst. Evol. Microbiol.">
        <title>Complete genome sequence of Corynebacterium casei LMG S-19264T (=DSM 44701T), isolated from a smear-ripened cheese.</title>
        <authorList>
            <consortium name="US DOE Joint Genome Institute (JGI-PGF)"/>
            <person name="Walter F."/>
            <person name="Albersmeier A."/>
            <person name="Kalinowski J."/>
            <person name="Ruckert C."/>
        </authorList>
    </citation>
    <scope>NUCLEOTIDE SEQUENCE</scope>
    <source>
        <strain evidence="2">JCM 4518</strain>
    </source>
</reference>
<evidence type="ECO:0000259" key="1">
    <source>
        <dbReference type="Pfam" id="PF00483"/>
    </source>
</evidence>
<accession>A0A918T5D5</accession>
<dbReference type="Pfam" id="PF00483">
    <property type="entry name" value="NTP_transferase"/>
    <property type="match status" value="1"/>
</dbReference>
<dbReference type="SUPFAM" id="SSF53448">
    <property type="entry name" value="Nucleotide-diphospho-sugar transferases"/>
    <property type="match status" value="1"/>
</dbReference>
<dbReference type="PANTHER" id="PTHR42883">
    <property type="entry name" value="GLUCOSE-1-PHOSPHATE THYMIDYLTRANSFERASE"/>
    <property type="match status" value="1"/>
</dbReference>
<dbReference type="Proteomes" id="UP000644020">
    <property type="component" value="Unassembled WGS sequence"/>
</dbReference>
<dbReference type="EMBL" id="BMUL01000009">
    <property type="protein sequence ID" value="GHA90394.1"/>
    <property type="molecule type" value="Genomic_DNA"/>
</dbReference>
<protein>
    <submittedName>
        <fullName evidence="2">Glucose-1-phosphate thymidylyltransferase</fullName>
    </submittedName>
</protein>
<comment type="caution">
    <text evidence="2">The sequence shown here is derived from an EMBL/GenBank/DDBJ whole genome shotgun (WGS) entry which is preliminary data.</text>
</comment>
<dbReference type="AlphaFoldDB" id="A0A918T5D5"/>
<dbReference type="RefSeq" id="WP_189978790.1">
    <property type="nucleotide sequence ID" value="NZ_BMUL01000009.1"/>
</dbReference>
<proteinExistence type="predicted"/>
<reference evidence="2" key="2">
    <citation type="submission" date="2020-09" db="EMBL/GenBank/DDBJ databases">
        <authorList>
            <person name="Sun Q."/>
            <person name="Ohkuma M."/>
        </authorList>
    </citation>
    <scope>NUCLEOTIDE SEQUENCE</scope>
    <source>
        <strain evidence="2">JCM 4518</strain>
    </source>
</reference>
<dbReference type="Gene3D" id="2.160.10.10">
    <property type="entry name" value="Hexapeptide repeat proteins"/>
    <property type="match status" value="1"/>
</dbReference>
<dbReference type="NCBIfam" id="TIGR01208">
    <property type="entry name" value="rmlA_long"/>
    <property type="match status" value="1"/>
</dbReference>